<dbReference type="AlphaFoldDB" id="A0A134BCK6"/>
<evidence type="ECO:0000259" key="1">
    <source>
        <dbReference type="Pfam" id="PF13588"/>
    </source>
</evidence>
<dbReference type="InterPro" id="IPR029464">
    <property type="entry name" value="HSDR_N"/>
</dbReference>
<evidence type="ECO:0000313" key="2">
    <source>
        <dbReference type="EMBL" id="KXB77674.1"/>
    </source>
</evidence>
<dbReference type="EMBL" id="LSDK01000030">
    <property type="protein sequence ID" value="KXB77674.1"/>
    <property type="molecule type" value="Genomic_DNA"/>
</dbReference>
<reference evidence="3" key="1">
    <citation type="submission" date="2016-01" db="EMBL/GenBank/DDBJ databases">
        <authorList>
            <person name="Mitreva M."/>
            <person name="Pepin K.H."/>
            <person name="Mihindukulasuriya K.A."/>
            <person name="Fulton R."/>
            <person name="Fronick C."/>
            <person name="O'Laughlin M."/>
            <person name="Miner T."/>
            <person name="Herter B."/>
            <person name="Rosa B.A."/>
            <person name="Cordes M."/>
            <person name="Tomlinson C."/>
            <person name="Wollam A."/>
            <person name="Palsikar V.B."/>
            <person name="Mardis E.R."/>
            <person name="Wilson R.K."/>
        </authorList>
    </citation>
    <scope>NUCLEOTIDE SEQUENCE [LARGE SCALE GENOMIC DNA]</scope>
    <source>
        <strain evidence="3">KA00683</strain>
    </source>
</reference>
<dbReference type="PATRIC" id="fig|322095.3.peg.425"/>
<keyword evidence="3" id="KW-1185">Reference proteome</keyword>
<dbReference type="Proteomes" id="UP000070224">
    <property type="component" value="Unassembled WGS sequence"/>
</dbReference>
<feature type="domain" description="Type I restriction enzyme R protein N-terminal" evidence="1">
    <location>
        <begin position="59"/>
        <end position="168"/>
    </location>
</feature>
<organism evidence="2 3">
    <name type="scientific">Porphyromonas somerae</name>
    <dbReference type="NCBI Taxonomy" id="322095"/>
    <lineage>
        <taxon>Bacteria</taxon>
        <taxon>Pseudomonadati</taxon>
        <taxon>Bacteroidota</taxon>
        <taxon>Bacteroidia</taxon>
        <taxon>Bacteroidales</taxon>
        <taxon>Porphyromonadaceae</taxon>
        <taxon>Porphyromonas</taxon>
    </lineage>
</organism>
<dbReference type="STRING" id="322095.HMPREF3185_00431"/>
<accession>A0A134BCK6</accession>
<protein>
    <submittedName>
        <fullName evidence="2">Type I restriction enzyme HsdR protein</fullName>
    </submittedName>
</protein>
<comment type="caution">
    <text evidence="2">The sequence shown here is derived from an EMBL/GenBank/DDBJ whole genome shotgun (WGS) entry which is preliminary data.</text>
</comment>
<sequence>MGIYTIFMYFRGYEPNEVLSTKISMIELNLPKCRLRLEQREGKPYVYDELRRKFVRLTPEEWVRQHFVHYLIDVLGYPQPLMQNEVALRLGETSKRCDTLLYDKALRPQMILEYKAPHVALTETVLQQIVRYNYVLRVPYLVLSNGLDHLVCRIDYDTMSYTFLSEFPSYDSLE</sequence>
<proteinExistence type="predicted"/>
<dbReference type="Pfam" id="PF13588">
    <property type="entry name" value="HSDR_N_2"/>
    <property type="match status" value="1"/>
</dbReference>
<evidence type="ECO:0000313" key="3">
    <source>
        <dbReference type="Proteomes" id="UP000070224"/>
    </source>
</evidence>
<dbReference type="Gene3D" id="3.90.1570.30">
    <property type="match status" value="1"/>
</dbReference>
<gene>
    <name evidence="2" type="ORF">HMPREF3185_00431</name>
</gene>
<name>A0A134BCK6_9PORP</name>